<feature type="compositionally biased region" description="Basic and acidic residues" evidence="1">
    <location>
        <begin position="1"/>
        <end position="10"/>
    </location>
</feature>
<feature type="compositionally biased region" description="Polar residues" evidence="1">
    <location>
        <begin position="81"/>
        <end position="96"/>
    </location>
</feature>
<name>A0A166SKY3_9AGAM</name>
<reference evidence="2 3" key="1">
    <citation type="journal article" date="2016" name="Mol. Biol. Evol.">
        <title>Comparative Genomics of Early-Diverging Mushroom-Forming Fungi Provides Insights into the Origins of Lignocellulose Decay Capabilities.</title>
        <authorList>
            <person name="Nagy L.G."/>
            <person name="Riley R."/>
            <person name="Tritt A."/>
            <person name="Adam C."/>
            <person name="Daum C."/>
            <person name="Floudas D."/>
            <person name="Sun H."/>
            <person name="Yadav J.S."/>
            <person name="Pangilinan J."/>
            <person name="Larsson K.H."/>
            <person name="Matsuura K."/>
            <person name="Barry K."/>
            <person name="Labutti K."/>
            <person name="Kuo R."/>
            <person name="Ohm R.A."/>
            <person name="Bhattacharya S.S."/>
            <person name="Shirouzu T."/>
            <person name="Yoshinaga Y."/>
            <person name="Martin F.M."/>
            <person name="Grigoriev I.V."/>
            <person name="Hibbett D.S."/>
        </authorList>
    </citation>
    <scope>NUCLEOTIDE SEQUENCE [LARGE SCALE GENOMIC DNA]</scope>
    <source>
        <strain evidence="2 3">CBS 109695</strain>
    </source>
</reference>
<sequence>MCAEGRDVATQDRNLWRTNYSGEKLSPCGEGRDAAPKDWNLQQTVSRKAVGGKADHENNPRYPADSNPGDGGGHNTPHDQPVNSPRTNTTPESQFHSAAKLH</sequence>
<accession>A0A166SKY3</accession>
<feature type="region of interest" description="Disordered" evidence="1">
    <location>
        <begin position="1"/>
        <end position="102"/>
    </location>
</feature>
<feature type="compositionally biased region" description="Polar residues" evidence="1">
    <location>
        <begin position="11"/>
        <end position="21"/>
    </location>
</feature>
<dbReference type="EMBL" id="KV417498">
    <property type="protein sequence ID" value="KZP29565.1"/>
    <property type="molecule type" value="Genomic_DNA"/>
</dbReference>
<evidence type="ECO:0000313" key="2">
    <source>
        <dbReference type="EMBL" id="KZP29565.1"/>
    </source>
</evidence>
<evidence type="ECO:0000313" key="3">
    <source>
        <dbReference type="Proteomes" id="UP000076532"/>
    </source>
</evidence>
<keyword evidence="3" id="KW-1185">Reference proteome</keyword>
<evidence type="ECO:0000256" key="1">
    <source>
        <dbReference type="SAM" id="MobiDB-lite"/>
    </source>
</evidence>
<proteinExistence type="predicted"/>
<dbReference type="AlphaFoldDB" id="A0A166SKY3"/>
<protein>
    <submittedName>
        <fullName evidence="2">Uncharacterized protein</fullName>
    </submittedName>
</protein>
<gene>
    <name evidence="2" type="ORF">FIBSPDRAFT_884959</name>
</gene>
<dbReference type="Proteomes" id="UP000076532">
    <property type="component" value="Unassembled WGS sequence"/>
</dbReference>
<organism evidence="2 3">
    <name type="scientific">Athelia psychrophila</name>
    <dbReference type="NCBI Taxonomy" id="1759441"/>
    <lineage>
        <taxon>Eukaryota</taxon>
        <taxon>Fungi</taxon>
        <taxon>Dikarya</taxon>
        <taxon>Basidiomycota</taxon>
        <taxon>Agaricomycotina</taxon>
        <taxon>Agaricomycetes</taxon>
        <taxon>Agaricomycetidae</taxon>
        <taxon>Atheliales</taxon>
        <taxon>Atheliaceae</taxon>
        <taxon>Athelia</taxon>
    </lineage>
</organism>